<dbReference type="GO" id="GO:0160148">
    <property type="term" value="F:tRNA pseudouridine(55) synthase activity"/>
    <property type="evidence" value="ECO:0007669"/>
    <property type="project" value="UniProtKB-EC"/>
</dbReference>
<keyword evidence="8" id="KW-1185">Reference proteome</keyword>
<evidence type="ECO:0000313" key="8">
    <source>
        <dbReference type="Proteomes" id="UP000235653"/>
    </source>
</evidence>
<dbReference type="Pfam" id="PF01509">
    <property type="entry name" value="TruB_N"/>
    <property type="match status" value="1"/>
</dbReference>
<dbReference type="OrthoDB" id="9802309at2"/>
<comment type="function">
    <text evidence="5">Responsible for synthesis of pseudouridine from uracil-55 in the psi GC loop of transfer RNAs.</text>
</comment>
<evidence type="ECO:0000259" key="6">
    <source>
        <dbReference type="Pfam" id="PF01509"/>
    </source>
</evidence>
<dbReference type="SUPFAM" id="SSF55120">
    <property type="entry name" value="Pseudouridine synthase"/>
    <property type="match status" value="1"/>
</dbReference>
<accession>A0A2P5P8U4</accession>
<evidence type="ECO:0000256" key="5">
    <source>
        <dbReference type="HAMAP-Rule" id="MF_01080"/>
    </source>
</evidence>
<evidence type="ECO:0000313" key="7">
    <source>
        <dbReference type="EMBL" id="PPD58718.1"/>
    </source>
</evidence>
<dbReference type="Gene3D" id="3.30.2350.10">
    <property type="entry name" value="Pseudouridine synthase"/>
    <property type="match status" value="1"/>
</dbReference>
<reference evidence="7 8" key="1">
    <citation type="journal article" date="2017" name="ISME J.">
        <title>Grape pomace compost harbors organohalide-respiring Dehalogenimonas species with novel reductive dehalogenase genes.</title>
        <authorList>
            <person name="Yang Y."/>
            <person name="Higgins S.A."/>
            <person name="Yan J."/>
            <person name="Simsir B."/>
            <person name="Chourey K."/>
            <person name="Iyer R."/>
            <person name="Hettich R.L."/>
            <person name="Baldwin B."/>
            <person name="Ogles D.M."/>
            <person name="Loffler F.E."/>
        </authorList>
    </citation>
    <scope>NUCLEOTIDE SEQUENCE [LARGE SCALE GENOMIC DNA]</scope>
    <source>
        <strain evidence="7 8">GP</strain>
    </source>
</reference>
<keyword evidence="3 5" id="KW-0819">tRNA processing</keyword>
<dbReference type="RefSeq" id="WP_102330202.1">
    <property type="nucleotide sequence ID" value="NZ_CP058566.2"/>
</dbReference>
<gene>
    <name evidence="5 7" type="primary">truB</name>
    <name evidence="7" type="ORF">JP09_002260</name>
</gene>
<dbReference type="Proteomes" id="UP000235653">
    <property type="component" value="Unassembled WGS sequence"/>
</dbReference>
<evidence type="ECO:0000256" key="2">
    <source>
        <dbReference type="ARBA" id="ARBA00005642"/>
    </source>
</evidence>
<dbReference type="PANTHER" id="PTHR13767:SF2">
    <property type="entry name" value="PSEUDOURIDYLATE SYNTHASE TRUB1"/>
    <property type="match status" value="1"/>
</dbReference>
<dbReference type="InterPro" id="IPR020103">
    <property type="entry name" value="PsdUridine_synth_cat_dom_sf"/>
</dbReference>
<dbReference type="AlphaFoldDB" id="A0A2P5P8U4"/>
<dbReference type="CDD" id="cd02573">
    <property type="entry name" value="PseudoU_synth_EcTruB"/>
    <property type="match status" value="1"/>
</dbReference>
<comment type="catalytic activity">
    <reaction evidence="1 5">
        <text>uridine(55) in tRNA = pseudouridine(55) in tRNA</text>
        <dbReference type="Rhea" id="RHEA:42532"/>
        <dbReference type="Rhea" id="RHEA-COMP:10101"/>
        <dbReference type="Rhea" id="RHEA-COMP:10102"/>
        <dbReference type="ChEBI" id="CHEBI:65314"/>
        <dbReference type="ChEBI" id="CHEBI:65315"/>
        <dbReference type="EC" id="5.4.99.25"/>
    </reaction>
</comment>
<dbReference type="HAMAP" id="MF_01080">
    <property type="entry name" value="TruB_bact"/>
    <property type="match status" value="1"/>
</dbReference>
<keyword evidence="4 5" id="KW-0413">Isomerase</keyword>
<feature type="active site" description="Nucleophile" evidence="5">
    <location>
        <position position="40"/>
    </location>
</feature>
<name>A0A2P5P8U4_9CHLR</name>
<dbReference type="InterPro" id="IPR014780">
    <property type="entry name" value="tRNA_psdUridine_synth_TruB"/>
</dbReference>
<dbReference type="NCBIfam" id="TIGR00431">
    <property type="entry name" value="TruB"/>
    <property type="match status" value="1"/>
</dbReference>
<comment type="similarity">
    <text evidence="2 5">Belongs to the pseudouridine synthase TruB family. Type 1 subfamily.</text>
</comment>
<evidence type="ECO:0000256" key="4">
    <source>
        <dbReference type="ARBA" id="ARBA00023235"/>
    </source>
</evidence>
<dbReference type="EMBL" id="JQAN02000006">
    <property type="protein sequence ID" value="PPD58718.1"/>
    <property type="molecule type" value="Genomic_DNA"/>
</dbReference>
<proteinExistence type="inferred from homology"/>
<organism evidence="7 8">
    <name type="scientific">Dehalogenimonas etheniformans</name>
    <dbReference type="NCBI Taxonomy" id="1536648"/>
    <lineage>
        <taxon>Bacteria</taxon>
        <taxon>Bacillati</taxon>
        <taxon>Chloroflexota</taxon>
        <taxon>Dehalococcoidia</taxon>
        <taxon>Dehalococcoidales</taxon>
        <taxon>Dehalococcoidaceae</taxon>
        <taxon>Dehalogenimonas</taxon>
    </lineage>
</organism>
<dbReference type="PANTHER" id="PTHR13767">
    <property type="entry name" value="TRNA-PSEUDOURIDINE SYNTHASE"/>
    <property type="match status" value="1"/>
</dbReference>
<sequence>MTVSGWLNINKPAGITSYAVIARLKRLTGQRHIGHAGTLDPLATGVLPVAFGQATRTIEFLHQVSKTYLAEIELGAETDTLDAKGKFMFRHDASGVSQDAVEMALRSFIGTIRQVPPVFSALKRNGTPLYELARRGETVELEPRMVTIHKIQLLDFNPPVVTIEVDCGSGTYIRSLARDLGQSLGVGAYLKCLERTRYGIFDIKDCTELGRMDSAEEIIADLLPADYPLSHCPGVQADSESAERISHGVVTAEVLAQITEKRAYCLYDRSGILLAVIDASSTDLRLKVFNQPATDT</sequence>
<dbReference type="GO" id="GO:0003723">
    <property type="term" value="F:RNA binding"/>
    <property type="evidence" value="ECO:0007669"/>
    <property type="project" value="InterPro"/>
</dbReference>
<dbReference type="GO" id="GO:1990481">
    <property type="term" value="P:mRNA pseudouridine synthesis"/>
    <property type="evidence" value="ECO:0007669"/>
    <property type="project" value="TreeGrafter"/>
</dbReference>
<feature type="domain" description="Pseudouridine synthase II N-terminal" evidence="6">
    <location>
        <begin position="25"/>
        <end position="173"/>
    </location>
</feature>
<comment type="caution">
    <text evidence="7">The sequence shown here is derived from an EMBL/GenBank/DDBJ whole genome shotgun (WGS) entry which is preliminary data.</text>
</comment>
<protein>
    <recommendedName>
        <fullName evidence="5">tRNA pseudouridine synthase B</fullName>
        <ecNumber evidence="5">5.4.99.25</ecNumber>
    </recommendedName>
    <alternativeName>
        <fullName evidence="5">tRNA pseudouridine(55) synthase</fullName>
        <shortName evidence="5">Psi55 synthase</shortName>
    </alternativeName>
    <alternativeName>
        <fullName evidence="5">tRNA pseudouridylate synthase</fullName>
    </alternativeName>
    <alternativeName>
        <fullName evidence="5">tRNA-uridine isomerase</fullName>
    </alternativeName>
</protein>
<dbReference type="InterPro" id="IPR002501">
    <property type="entry name" value="PsdUridine_synth_N"/>
</dbReference>
<evidence type="ECO:0000256" key="3">
    <source>
        <dbReference type="ARBA" id="ARBA00022694"/>
    </source>
</evidence>
<dbReference type="EC" id="5.4.99.25" evidence="5"/>
<dbReference type="GO" id="GO:0031119">
    <property type="term" value="P:tRNA pseudouridine synthesis"/>
    <property type="evidence" value="ECO:0007669"/>
    <property type="project" value="UniProtKB-UniRule"/>
</dbReference>
<evidence type="ECO:0000256" key="1">
    <source>
        <dbReference type="ARBA" id="ARBA00000385"/>
    </source>
</evidence>